<dbReference type="InterPro" id="IPR057854">
    <property type="entry name" value="TPR_WDR11"/>
</dbReference>
<comment type="caution">
    <text evidence="3">The sequence shown here is derived from an EMBL/GenBank/DDBJ whole genome shotgun (WGS) entry which is preliminary data.</text>
</comment>
<dbReference type="SUPFAM" id="SSF50998">
    <property type="entry name" value="Quinoprotein alcohol dehydrogenase-like"/>
    <property type="match status" value="1"/>
</dbReference>
<evidence type="ECO:0000256" key="1">
    <source>
        <dbReference type="SAM" id="MobiDB-lite"/>
    </source>
</evidence>
<dbReference type="OrthoDB" id="1291858at2759"/>
<proteinExistence type="predicted"/>
<accession>A0A1D2N9L4</accession>
<dbReference type="GO" id="GO:0005737">
    <property type="term" value="C:cytoplasm"/>
    <property type="evidence" value="ECO:0007669"/>
    <property type="project" value="TreeGrafter"/>
</dbReference>
<dbReference type="InterPro" id="IPR015943">
    <property type="entry name" value="WD40/YVTN_repeat-like_dom_sf"/>
</dbReference>
<keyword evidence="4" id="KW-1185">Reference proteome</keyword>
<feature type="region of interest" description="Disordered" evidence="1">
    <location>
        <begin position="448"/>
        <end position="471"/>
    </location>
</feature>
<evidence type="ECO:0000313" key="3">
    <source>
        <dbReference type="EMBL" id="ODN01941.1"/>
    </source>
</evidence>
<sequence>MTTIDESALPLPLLGSPRIQNRGACHWIKDDLIALGCGKDVIIIDSKTLKLVQICSSQSGDVTHVFWLSSGRNFTNETAVSHRDLISVDVNGEVAIWNALKGEIMHRYTHPENNHRVIVDVHLSEGVDYWSRSKVYILYTGHLLVVFDHATCTFQNIAIQIGTGPEFPLTPVGIFRFCVEHYTPNPAINRLAFLSRFENPSASSSSSANSGIDLLLTFCSGWDYQKDNRIFLRRQILLPSNRPTSSQSSGPSGFLSHSNSMQNLSPPVHQQSSSDTPEKTRPTSIRRLVSDIIVGADLSGTQGHGAPVQATLCFHHGIKDALLVSTESNIYLINVHFMTLLHIFSIDSKTVAPIVHTIPSRIKPCIVTIHENGSVYLRKYSIVGTHIFTMELDTICASDNPRFSGKRPEIVSCGLHPFEENSVMVYFSDGRFLQYGFVSGEKGKVAEPKNNVHANTPSTPFVKGHGEGEGDAASAFSSLSLDQADSTRAPPPVAITQKWVSPMNHMKSMLEGEYDSVKIKLKRMTPTLGQPTTLKSDGSTLILGTSHGFLIILHVVKGRATVLKKIACHSSCAVSGIEYVTEHSALTYANVSFSTNPKCELMLTDLRTGACTGLKTEAKHHIQCVSVSPLRQYFVLVYQNGASPCELWDLNRKQQIKTLPSKLPSITCVQWKEKDPNSSSKDEVFYLTDYGTFLFTFRVEGSRFAAATCVKLDTNNTSSITGIPISLFTRGALVFRVDSNGTMVIYNTDKKTASPGFPIGKGPLISSTAFGHSNFIVQFTDTVELWDFQNLKKVRTLLLGKMAISGITVMKNWMVYIPTGQNSVKFLPIDPTDESISRHPTIRGDMYKQFLSPKEKCNMLYSLSKDSNSRIQNLVDLCKKIGTPGEVRLWTLLKNKLHNDEAFPDVGLFCNNASFKEMLVKVSQCVWATDMNKREDVGRLLLLCGEMDRAAEVLLDTEPTSKGYVLNGMKASIAVASSNLPEQSKAVLKITATNLIACGDMDGGLELLCLLGKHSEACKYIESSNEWHKAILLCKTTLSEKNSEETLSRYAQYLVSKKCVIQAALVYIYIGKYERAAEALFGARLRHLSYLLLVFCAREQIEMNLSDHIKLAINLDFARFLFDYGLTTEAINFCDSLGNEAKDLKNELEILAS</sequence>
<dbReference type="InterPro" id="IPR039694">
    <property type="entry name" value="WDR11"/>
</dbReference>
<dbReference type="Gene3D" id="2.130.10.10">
    <property type="entry name" value="YVTN repeat-like/Quinoprotein amine dehydrogenase"/>
    <property type="match status" value="1"/>
</dbReference>
<organism evidence="3 4">
    <name type="scientific">Orchesella cincta</name>
    <name type="common">Springtail</name>
    <name type="synonym">Podura cincta</name>
    <dbReference type="NCBI Taxonomy" id="48709"/>
    <lineage>
        <taxon>Eukaryota</taxon>
        <taxon>Metazoa</taxon>
        <taxon>Ecdysozoa</taxon>
        <taxon>Arthropoda</taxon>
        <taxon>Hexapoda</taxon>
        <taxon>Collembola</taxon>
        <taxon>Entomobryomorpha</taxon>
        <taxon>Entomobryoidea</taxon>
        <taxon>Orchesellidae</taxon>
        <taxon>Orchesellinae</taxon>
        <taxon>Orchesella</taxon>
    </lineage>
</organism>
<dbReference type="EMBL" id="LJIJ01000133">
    <property type="protein sequence ID" value="ODN01941.1"/>
    <property type="molecule type" value="Genomic_DNA"/>
</dbReference>
<dbReference type="Proteomes" id="UP000094527">
    <property type="component" value="Unassembled WGS sequence"/>
</dbReference>
<gene>
    <name evidence="3" type="ORF">Ocin01_04748</name>
</gene>
<feature type="compositionally biased region" description="Polar residues" evidence="1">
    <location>
        <begin position="261"/>
        <end position="275"/>
    </location>
</feature>
<reference evidence="3 4" key="1">
    <citation type="journal article" date="2016" name="Genome Biol. Evol.">
        <title>Gene Family Evolution Reflects Adaptation to Soil Environmental Stressors in the Genome of the Collembolan Orchesella cincta.</title>
        <authorList>
            <person name="Faddeeva-Vakhrusheva A."/>
            <person name="Derks M.F."/>
            <person name="Anvar S.Y."/>
            <person name="Agamennone V."/>
            <person name="Suring W."/>
            <person name="Smit S."/>
            <person name="van Straalen N.M."/>
            <person name="Roelofs D."/>
        </authorList>
    </citation>
    <scope>NUCLEOTIDE SEQUENCE [LARGE SCALE GENOMIC DNA]</scope>
    <source>
        <tissue evidence="3">Mixed pool</tissue>
    </source>
</reference>
<dbReference type="PANTHER" id="PTHR14593:SF5">
    <property type="entry name" value="WD REPEAT-CONTAINING PROTEIN 11"/>
    <property type="match status" value="1"/>
</dbReference>
<dbReference type="STRING" id="48709.A0A1D2N9L4"/>
<evidence type="ECO:0000259" key="2">
    <source>
        <dbReference type="Pfam" id="PF23753"/>
    </source>
</evidence>
<name>A0A1D2N9L4_ORCCI</name>
<dbReference type="SUPFAM" id="SSF50978">
    <property type="entry name" value="WD40 repeat-like"/>
    <property type="match status" value="1"/>
</dbReference>
<feature type="region of interest" description="Disordered" evidence="1">
    <location>
        <begin position="241"/>
        <end position="282"/>
    </location>
</feature>
<dbReference type="InterPro" id="IPR011047">
    <property type="entry name" value="Quinoprotein_ADH-like_sf"/>
</dbReference>
<dbReference type="AlphaFoldDB" id="A0A1D2N9L4"/>
<dbReference type="OMA" id="EPLEIWD"/>
<protein>
    <submittedName>
        <fullName evidence="3">WD repeat-containing protein 11</fullName>
    </submittedName>
</protein>
<dbReference type="Pfam" id="PF23753">
    <property type="entry name" value="TPR_WDR11"/>
    <property type="match status" value="1"/>
</dbReference>
<dbReference type="PANTHER" id="PTHR14593">
    <property type="entry name" value="WD REPEAT-CONTAINING PROTEIN 11"/>
    <property type="match status" value="1"/>
</dbReference>
<feature type="domain" description="WDR11 TPR" evidence="2">
    <location>
        <begin position="941"/>
        <end position="1102"/>
    </location>
</feature>
<dbReference type="InterPro" id="IPR036322">
    <property type="entry name" value="WD40_repeat_dom_sf"/>
</dbReference>
<feature type="compositionally biased region" description="Low complexity" evidence="1">
    <location>
        <begin position="241"/>
        <end position="260"/>
    </location>
</feature>
<evidence type="ECO:0000313" key="4">
    <source>
        <dbReference type="Proteomes" id="UP000094527"/>
    </source>
</evidence>